<evidence type="ECO:0000256" key="1">
    <source>
        <dbReference type="SAM" id="MobiDB-lite"/>
    </source>
</evidence>
<evidence type="ECO:0000313" key="3">
    <source>
        <dbReference type="Proteomes" id="UP000075420"/>
    </source>
</evidence>
<sequence length="232" mass="25068">MAGMRPAWERFAAELHGRFEVGRMRIRDAQLDGATFHIETCFERGLHPECSEVTLVLDPPLDAALDPDDPDLLRAASPGVREAIKHLRSRARALRIAQHAIVVTVPAPLEDPATLRHLLGTQLHLAAAPPARHAAPPGGAPARPARRRPVPLSRARGGRRVGGQRRQKTLEGVGRRRNGGRRWTLGRRRRYEMGAGAGGAGNLLTPPSRRPHVALTSIDAPVSIQISAQGAG</sequence>
<proteinExistence type="predicted"/>
<accession>A0A150PCS6</accession>
<feature type="compositionally biased region" description="Low complexity" evidence="1">
    <location>
        <begin position="130"/>
        <end position="143"/>
    </location>
</feature>
<dbReference type="EMBL" id="JELY01002144">
    <property type="protein sequence ID" value="KYF53442.1"/>
    <property type="molecule type" value="Genomic_DNA"/>
</dbReference>
<feature type="compositionally biased region" description="Basic residues" evidence="1">
    <location>
        <begin position="156"/>
        <end position="167"/>
    </location>
</feature>
<dbReference type="AlphaFoldDB" id="A0A150PCS6"/>
<gene>
    <name evidence="2" type="ORF">BE08_00900</name>
</gene>
<comment type="caution">
    <text evidence="2">The sequence shown here is derived from an EMBL/GenBank/DDBJ whole genome shotgun (WGS) entry which is preliminary data.</text>
</comment>
<organism evidence="2 3">
    <name type="scientific">Sorangium cellulosum</name>
    <name type="common">Polyangium cellulosum</name>
    <dbReference type="NCBI Taxonomy" id="56"/>
    <lineage>
        <taxon>Bacteria</taxon>
        <taxon>Pseudomonadati</taxon>
        <taxon>Myxococcota</taxon>
        <taxon>Polyangia</taxon>
        <taxon>Polyangiales</taxon>
        <taxon>Polyangiaceae</taxon>
        <taxon>Sorangium</taxon>
    </lineage>
</organism>
<name>A0A150PCS6_SORCE</name>
<feature type="region of interest" description="Disordered" evidence="1">
    <location>
        <begin position="130"/>
        <end position="180"/>
    </location>
</feature>
<evidence type="ECO:0000313" key="2">
    <source>
        <dbReference type="EMBL" id="KYF53442.1"/>
    </source>
</evidence>
<reference evidence="2 3" key="1">
    <citation type="submission" date="2014-02" db="EMBL/GenBank/DDBJ databases">
        <title>The small core and large imbalanced accessory genome model reveals a collaborative survival strategy of Sorangium cellulosum strains in nature.</title>
        <authorList>
            <person name="Han K."/>
            <person name="Peng R."/>
            <person name="Blom J."/>
            <person name="Li Y.-Z."/>
        </authorList>
    </citation>
    <scope>NUCLEOTIDE SEQUENCE [LARGE SCALE GENOMIC DNA]</scope>
    <source>
        <strain evidence="2 3">So0157-25</strain>
    </source>
</reference>
<dbReference type="Proteomes" id="UP000075420">
    <property type="component" value="Unassembled WGS sequence"/>
</dbReference>
<protein>
    <submittedName>
        <fullName evidence="2">Uncharacterized protein</fullName>
    </submittedName>
</protein>